<dbReference type="PANTHER" id="PTHR33132">
    <property type="entry name" value="OSJNBB0118P14.9 PROTEIN"/>
    <property type="match status" value="1"/>
</dbReference>
<keyword evidence="2" id="KW-1185">Reference proteome</keyword>
<comment type="caution">
    <text evidence="1">The sequence shown here is derived from an EMBL/GenBank/DDBJ whole genome shotgun (WGS) entry which is preliminary data.</text>
</comment>
<dbReference type="PANTHER" id="PTHR33132:SF135">
    <property type="entry name" value="OS02G0799700 PROTEIN"/>
    <property type="match status" value="1"/>
</dbReference>
<dbReference type="AlphaFoldDB" id="A0AAW1ILP8"/>
<name>A0AAW1ILP8_SAPOF</name>
<proteinExistence type="predicted"/>
<organism evidence="1 2">
    <name type="scientific">Saponaria officinalis</name>
    <name type="common">Common soapwort</name>
    <name type="synonym">Lychnis saponaria</name>
    <dbReference type="NCBI Taxonomy" id="3572"/>
    <lineage>
        <taxon>Eukaryota</taxon>
        <taxon>Viridiplantae</taxon>
        <taxon>Streptophyta</taxon>
        <taxon>Embryophyta</taxon>
        <taxon>Tracheophyta</taxon>
        <taxon>Spermatophyta</taxon>
        <taxon>Magnoliopsida</taxon>
        <taxon>eudicotyledons</taxon>
        <taxon>Gunneridae</taxon>
        <taxon>Pentapetalae</taxon>
        <taxon>Caryophyllales</taxon>
        <taxon>Caryophyllaceae</taxon>
        <taxon>Caryophylleae</taxon>
        <taxon>Saponaria</taxon>
    </lineage>
</organism>
<protein>
    <submittedName>
        <fullName evidence="1">Uncharacterized protein</fullName>
    </submittedName>
</protein>
<accession>A0AAW1ILP8</accession>
<dbReference type="Proteomes" id="UP001443914">
    <property type="component" value="Unassembled WGS sequence"/>
</dbReference>
<gene>
    <name evidence="1" type="ORF">RND81_09G118300</name>
</gene>
<evidence type="ECO:0000313" key="1">
    <source>
        <dbReference type="EMBL" id="KAK9690286.1"/>
    </source>
</evidence>
<dbReference type="EMBL" id="JBDFQZ010000009">
    <property type="protein sequence ID" value="KAK9690286.1"/>
    <property type="molecule type" value="Genomic_DNA"/>
</dbReference>
<evidence type="ECO:0000313" key="2">
    <source>
        <dbReference type="Proteomes" id="UP001443914"/>
    </source>
</evidence>
<reference evidence="1" key="1">
    <citation type="submission" date="2024-03" db="EMBL/GenBank/DDBJ databases">
        <title>WGS assembly of Saponaria officinalis var. Norfolk2.</title>
        <authorList>
            <person name="Jenkins J."/>
            <person name="Shu S."/>
            <person name="Grimwood J."/>
            <person name="Barry K."/>
            <person name="Goodstein D."/>
            <person name="Schmutz J."/>
            <person name="Leebens-Mack J."/>
            <person name="Osbourn A."/>
        </authorList>
    </citation>
    <scope>NUCLEOTIDE SEQUENCE [LARGE SCALE GENOMIC DNA]</scope>
    <source>
        <strain evidence="1">JIC</strain>
    </source>
</reference>
<sequence>MCYPLVHLPINDSILQAASRDALRREAATMNHLESGGDGDGGDNIDGGGVRTCVCSPTQHPGSFRCRNHRAEYQWPGFTRIRNGHGRGKKGKSMFIVENR</sequence>